<dbReference type="InterPro" id="IPR008936">
    <property type="entry name" value="Rho_GTPase_activation_prot"/>
</dbReference>
<dbReference type="InterPro" id="IPR035892">
    <property type="entry name" value="C2_domain_sf"/>
</dbReference>
<dbReference type="Gene3D" id="2.60.40.150">
    <property type="entry name" value="C2 domain"/>
    <property type="match status" value="1"/>
</dbReference>
<feature type="compositionally biased region" description="Basic and acidic residues" evidence="2">
    <location>
        <begin position="200"/>
        <end position="210"/>
    </location>
</feature>
<dbReference type="AlphaFoldDB" id="A0A4E0RYJ0"/>
<dbReference type="SUPFAM" id="SSF48350">
    <property type="entry name" value="GTPase activation domain, GAP"/>
    <property type="match status" value="1"/>
</dbReference>
<dbReference type="InterPro" id="IPR035899">
    <property type="entry name" value="DBL_dom_sf"/>
</dbReference>
<feature type="compositionally biased region" description="Polar residues" evidence="2">
    <location>
        <begin position="118"/>
        <end position="144"/>
    </location>
</feature>
<dbReference type="PROSITE" id="PS50004">
    <property type="entry name" value="C2"/>
    <property type="match status" value="1"/>
</dbReference>
<keyword evidence="1" id="KW-0344">Guanine-nucleotide releasing factor</keyword>
<dbReference type="GO" id="GO:0005085">
    <property type="term" value="F:guanyl-nucleotide exchange factor activity"/>
    <property type="evidence" value="ECO:0007669"/>
    <property type="project" value="UniProtKB-KW"/>
</dbReference>
<reference evidence="5" key="1">
    <citation type="submission" date="2019-03" db="EMBL/GenBank/DDBJ databases">
        <title>Improved annotation for the trematode Fasciola hepatica.</title>
        <authorList>
            <person name="Choi Y.-J."/>
            <person name="Martin J."/>
            <person name="Mitreva M."/>
        </authorList>
    </citation>
    <scope>NUCLEOTIDE SEQUENCE [LARGE SCALE GENOMIC DNA]</scope>
</reference>
<keyword evidence="6" id="KW-1185">Reference proteome</keyword>
<dbReference type="SMART" id="SM00324">
    <property type="entry name" value="RhoGAP"/>
    <property type="match status" value="1"/>
</dbReference>
<evidence type="ECO:0000313" key="5">
    <source>
        <dbReference type="EMBL" id="THD27387.1"/>
    </source>
</evidence>
<accession>A0A4E0RYJ0</accession>
<dbReference type="GO" id="GO:0005096">
    <property type="term" value="F:GTPase activator activity"/>
    <property type="evidence" value="ECO:0007669"/>
    <property type="project" value="InterPro"/>
</dbReference>
<feature type="region of interest" description="Disordered" evidence="2">
    <location>
        <begin position="108"/>
        <end position="156"/>
    </location>
</feature>
<protein>
    <submittedName>
        <fullName evidence="5">Active breakpoint cluster region protein</fullName>
    </submittedName>
</protein>
<proteinExistence type="predicted"/>
<dbReference type="Proteomes" id="UP000230066">
    <property type="component" value="Unassembled WGS sequence"/>
</dbReference>
<dbReference type="SUPFAM" id="SSF48065">
    <property type="entry name" value="DBL homology domain (DH-domain)"/>
    <property type="match status" value="1"/>
</dbReference>
<dbReference type="GO" id="GO:0016020">
    <property type="term" value="C:membrane"/>
    <property type="evidence" value="ECO:0007669"/>
    <property type="project" value="TreeGrafter"/>
</dbReference>
<evidence type="ECO:0000259" key="4">
    <source>
        <dbReference type="PROSITE" id="PS50238"/>
    </source>
</evidence>
<dbReference type="CDD" id="cd00030">
    <property type="entry name" value="C2"/>
    <property type="match status" value="1"/>
</dbReference>
<dbReference type="PROSITE" id="PS50238">
    <property type="entry name" value="RHOGAP"/>
    <property type="match status" value="1"/>
</dbReference>
<dbReference type="InterPro" id="IPR037769">
    <property type="entry name" value="Abr/Bcr"/>
</dbReference>
<dbReference type="GO" id="GO:0007165">
    <property type="term" value="P:signal transduction"/>
    <property type="evidence" value="ECO:0007669"/>
    <property type="project" value="InterPro"/>
</dbReference>
<evidence type="ECO:0000313" key="6">
    <source>
        <dbReference type="Proteomes" id="UP000230066"/>
    </source>
</evidence>
<name>A0A4E0RYJ0_FASHE</name>
<organism evidence="5 6">
    <name type="scientific">Fasciola hepatica</name>
    <name type="common">Liver fluke</name>
    <dbReference type="NCBI Taxonomy" id="6192"/>
    <lineage>
        <taxon>Eukaryota</taxon>
        <taxon>Metazoa</taxon>
        <taxon>Spiralia</taxon>
        <taxon>Lophotrochozoa</taxon>
        <taxon>Platyhelminthes</taxon>
        <taxon>Trematoda</taxon>
        <taxon>Digenea</taxon>
        <taxon>Plagiorchiida</taxon>
        <taxon>Echinostomata</taxon>
        <taxon>Echinostomatoidea</taxon>
        <taxon>Fasciolidae</taxon>
        <taxon>Fasciola</taxon>
    </lineage>
</organism>
<dbReference type="Pfam" id="PF00168">
    <property type="entry name" value="C2"/>
    <property type="match status" value="1"/>
</dbReference>
<feature type="region of interest" description="Disordered" evidence="2">
    <location>
        <begin position="1"/>
        <end position="30"/>
    </location>
</feature>
<feature type="domain" description="C2" evidence="3">
    <location>
        <begin position="703"/>
        <end position="827"/>
    </location>
</feature>
<feature type="domain" description="Rho-GAP" evidence="4">
    <location>
        <begin position="882"/>
        <end position="1072"/>
    </location>
</feature>
<evidence type="ECO:0000259" key="3">
    <source>
        <dbReference type="PROSITE" id="PS50004"/>
    </source>
</evidence>
<dbReference type="PANTHER" id="PTHR23182:SF1">
    <property type="entry name" value="RHO GTPASE ACTIVATING PROTEIN AT 1A, ISOFORM E"/>
    <property type="match status" value="1"/>
</dbReference>
<dbReference type="Pfam" id="PF00620">
    <property type="entry name" value="RhoGAP"/>
    <property type="match status" value="1"/>
</dbReference>
<dbReference type="EMBL" id="JXXN02000439">
    <property type="protein sequence ID" value="THD27387.1"/>
    <property type="molecule type" value="Genomic_DNA"/>
</dbReference>
<feature type="region of interest" description="Disordered" evidence="2">
    <location>
        <begin position="177"/>
        <end position="212"/>
    </location>
</feature>
<dbReference type="Gene3D" id="1.10.555.10">
    <property type="entry name" value="Rho GTPase activation protein"/>
    <property type="match status" value="1"/>
</dbReference>
<dbReference type="PANTHER" id="PTHR23182">
    <property type="entry name" value="BREAKPOINT CLUSTER REGION PROTEIN BCR"/>
    <property type="match status" value="1"/>
</dbReference>
<gene>
    <name evidence="5" type="ORF">D915_001894</name>
</gene>
<sequence>MQTGTGEFLSTILVKTSPEPPKPNNQPILHLSRTQYPPLVREHRVSHIVPPSSLRIESTEAQTPKRSPKYAVNEPERVILVRSGDKVVQNPLAKSQDAEDVNEIIANTGAQRRHHSLPSCSDDSNGLTNSSKGLGSCESENSSSPEDDRFLSGTQKPSVVPQTFYFSRTEHPYRLQTSIAQRLSVREDTSPSGTEDEENEKPLDSPESDPRQNTLIEIMNTEKSHLKTMGIINAIFKVINNRPKIHTQHTKRAQELSTSLLHLQNDYVTRLEEKLKTPLDTKITVADVFQGVRTRQEQLLKYQTLSHTLIDYCEGLQEKGQLCLNDFANVVPNKKNTISKSQNSSCETKYWFRNNLQAPFPWISQTIENIKLLMTLTPSVNPDEIELKQLFISLTNSLHLTRPVCMFGEETLGKCERQLKVHSLIVELETLQSNERKLRYLLLFSDALVCAKIRMYRKDRKFPGFGHRLNFGEAGLGTSGGSIGSSGKQRTLDRFSTLVRGNSPVPMSTDAQSPEDQYARLETRWIIPLDQLVLGANSQVSEDQHKIAERLERMSEMKEKIRKIRYELKLSEGKRSSTRRLGRTVPHLTKIEGDLVLQTPQLILPVGDNQGRTHYILLVTEREREQWRVAIEAQKSHLQIFLKQTECRNERPPVSVAHPTAMDTTTDALGRAQPYVSCSRMEPSHAEMNELLKRYSQDLQLLRLNKTGIALVKRSRGVTGILQVTVHKLEGLGQIDSYHVRIEVDSYGQYEEVARTRVVTRQANPEWNQSFDLHVDDAHHICFTIYRHCDFMGCVELKLQRSHLTYNNQVRLVELSDSDSQTISITFSMAFKGNPYLLKKSTIPQNKGVFRRTLGSLIESDRKMRSTQRLSMKTDAMDGGCAGLSAREHFIPRIVTACVDEIERRGLREVGLYRICGANSDIQTLTTLFNQDQEEAIKRLPTVGIPVIASVLKQFFRELPEPLLTDEGSVSLMKAVEIPTEATRNKMLFDTLSRLPAINAETFIFLATHLITVARYKEVNMMDLGNLALIWSTVLFQSASESLRRFVGLPSSPETESTSYMDSLNREAAVGFHQTKTLSVLLTAAQRGKLEWPQVVSDTVIN</sequence>
<dbReference type="SUPFAM" id="SSF49562">
    <property type="entry name" value="C2 domain (Calcium/lipid-binding domain, CaLB)"/>
    <property type="match status" value="1"/>
</dbReference>
<evidence type="ECO:0000256" key="1">
    <source>
        <dbReference type="ARBA" id="ARBA00022658"/>
    </source>
</evidence>
<dbReference type="InterPro" id="IPR000008">
    <property type="entry name" value="C2_dom"/>
</dbReference>
<evidence type="ECO:0000256" key="2">
    <source>
        <dbReference type="SAM" id="MobiDB-lite"/>
    </source>
</evidence>
<comment type="caution">
    <text evidence="5">The sequence shown here is derived from an EMBL/GenBank/DDBJ whole genome shotgun (WGS) entry which is preliminary data.</text>
</comment>
<dbReference type="SMART" id="SM00239">
    <property type="entry name" value="C2"/>
    <property type="match status" value="1"/>
</dbReference>
<dbReference type="InterPro" id="IPR000198">
    <property type="entry name" value="RhoGAP_dom"/>
</dbReference>